<proteinExistence type="predicted"/>
<dbReference type="EMBL" id="JAUEMJ010000001">
    <property type="protein sequence ID" value="MDN3238747.1"/>
    <property type="molecule type" value="Genomic_DNA"/>
</dbReference>
<feature type="transmembrane region" description="Helical" evidence="1">
    <location>
        <begin position="213"/>
        <end position="236"/>
    </location>
</feature>
<reference evidence="2" key="1">
    <citation type="submission" date="2023-06" db="EMBL/GenBank/DDBJ databases">
        <title>Gycomyces niveus sp.nov., a novel actinomycete isolated from soil in Shouguang.</title>
        <authorList>
            <person name="Yang X."/>
            <person name="Zhao J."/>
        </authorList>
    </citation>
    <scope>NUCLEOTIDE SEQUENCE</scope>
    <source>
        <strain evidence="2">NEAU C2</strain>
    </source>
</reference>
<keyword evidence="1" id="KW-0812">Transmembrane</keyword>
<comment type="caution">
    <text evidence="2">The sequence shown here is derived from an EMBL/GenBank/DDBJ whole genome shotgun (WGS) entry which is preliminary data.</text>
</comment>
<keyword evidence="1" id="KW-1133">Transmembrane helix</keyword>
<keyword evidence="1" id="KW-0472">Membrane</keyword>
<evidence type="ECO:0000313" key="3">
    <source>
        <dbReference type="Proteomes" id="UP001171902"/>
    </source>
</evidence>
<dbReference type="Proteomes" id="UP001171902">
    <property type="component" value="Unassembled WGS sequence"/>
</dbReference>
<accession>A0ABT7YJE1</accession>
<dbReference type="RefSeq" id="WP_289954868.1">
    <property type="nucleotide sequence ID" value="NZ_JAUEMJ010000001.1"/>
</dbReference>
<evidence type="ECO:0008006" key="4">
    <source>
        <dbReference type="Google" id="ProtNLM"/>
    </source>
</evidence>
<evidence type="ECO:0000256" key="1">
    <source>
        <dbReference type="SAM" id="Phobius"/>
    </source>
</evidence>
<name>A0ABT7YJE1_9ACTN</name>
<gene>
    <name evidence="2" type="ORF">QWI33_03330</name>
</gene>
<protein>
    <recommendedName>
        <fullName evidence="4">PEGA domain-containing protein</fullName>
    </recommendedName>
</protein>
<sequence length="458" mass="49254">MELTAGRSPCFKAPWRAWRIAPIGRMPSAPGGGVLRLRTGYCRGLGGKPLGPRAEAYRARRSAGDPVASMDDLKAGLVPVVLVDGRAVAAGWGSIDLPLTAGRHLVEVQSLHSRTWRAVDIQAGSRTDLDYVGVLGEVHRNFAIGRLHGALAANTGHTLGPRGRLNYRQYLPALAGHRRSAVLAVVAMLLCPLILVGAVRLGLLTAGGPVPEAAGFVFVFGIPVAALAGWALRVLWTYLRYNRLPPEAPLDTRPFTPSELAAPTVLDPEGETPALSPGSAGLLIEARFVKADLSSEELARQLPSGQARINGAQRKALDWLGELVPIRHRTAVPAPELVLDGARVAASWTRMWFEVAPGLHRLELSAPEAPLPVPGGSDDAAREVAAFEVAAGQIARIELVIDLTAVPDPERSILHRWDARIDRFGPRGAQPETPAPKVDLRGGLRRMWTNRYWEAPER</sequence>
<organism evidence="2 3">
    <name type="scientific">Glycomyces tritici</name>
    <dbReference type="NCBI Taxonomy" id="2665176"/>
    <lineage>
        <taxon>Bacteria</taxon>
        <taxon>Bacillati</taxon>
        <taxon>Actinomycetota</taxon>
        <taxon>Actinomycetes</taxon>
        <taxon>Glycomycetales</taxon>
        <taxon>Glycomycetaceae</taxon>
        <taxon>Glycomyces</taxon>
    </lineage>
</organism>
<feature type="transmembrane region" description="Helical" evidence="1">
    <location>
        <begin position="181"/>
        <end position="201"/>
    </location>
</feature>
<evidence type="ECO:0000313" key="2">
    <source>
        <dbReference type="EMBL" id="MDN3238747.1"/>
    </source>
</evidence>
<keyword evidence="3" id="KW-1185">Reference proteome</keyword>